<reference evidence="2 3" key="1">
    <citation type="journal article" date="2018" name="Sci. Rep.">
        <title>Comparative genomics provides insights into the lifestyle and reveals functional heterogeneity of dark septate endophytic fungi.</title>
        <authorList>
            <person name="Knapp D.G."/>
            <person name="Nemeth J.B."/>
            <person name="Barry K."/>
            <person name="Hainaut M."/>
            <person name="Henrissat B."/>
            <person name="Johnson J."/>
            <person name="Kuo A."/>
            <person name="Lim J.H.P."/>
            <person name="Lipzen A."/>
            <person name="Nolan M."/>
            <person name="Ohm R.A."/>
            <person name="Tamas L."/>
            <person name="Grigoriev I.V."/>
            <person name="Spatafora J.W."/>
            <person name="Nagy L.G."/>
            <person name="Kovacs G.M."/>
        </authorList>
    </citation>
    <scope>NUCLEOTIDE SEQUENCE [LARGE SCALE GENOMIC DNA]</scope>
    <source>
        <strain evidence="2 3">DSE2036</strain>
    </source>
</reference>
<accession>A0A2V1E0N3</accession>
<feature type="region of interest" description="Disordered" evidence="1">
    <location>
        <begin position="1"/>
        <end position="37"/>
    </location>
</feature>
<evidence type="ECO:0000313" key="2">
    <source>
        <dbReference type="EMBL" id="PVI04113.1"/>
    </source>
</evidence>
<keyword evidence="3" id="KW-1185">Reference proteome</keyword>
<organism evidence="2 3">
    <name type="scientific">Periconia macrospinosa</name>
    <dbReference type="NCBI Taxonomy" id="97972"/>
    <lineage>
        <taxon>Eukaryota</taxon>
        <taxon>Fungi</taxon>
        <taxon>Dikarya</taxon>
        <taxon>Ascomycota</taxon>
        <taxon>Pezizomycotina</taxon>
        <taxon>Dothideomycetes</taxon>
        <taxon>Pleosporomycetidae</taxon>
        <taxon>Pleosporales</taxon>
        <taxon>Massarineae</taxon>
        <taxon>Periconiaceae</taxon>
        <taxon>Periconia</taxon>
    </lineage>
</organism>
<name>A0A2V1E0N3_9PLEO</name>
<feature type="compositionally biased region" description="Polar residues" evidence="1">
    <location>
        <begin position="207"/>
        <end position="218"/>
    </location>
</feature>
<evidence type="ECO:0000313" key="3">
    <source>
        <dbReference type="Proteomes" id="UP000244855"/>
    </source>
</evidence>
<protein>
    <submittedName>
        <fullName evidence="2">Uncharacterized protein</fullName>
    </submittedName>
</protein>
<feature type="region of interest" description="Disordered" evidence="1">
    <location>
        <begin position="207"/>
        <end position="293"/>
    </location>
</feature>
<feature type="compositionally biased region" description="Polar residues" evidence="1">
    <location>
        <begin position="22"/>
        <end position="37"/>
    </location>
</feature>
<dbReference type="AlphaFoldDB" id="A0A2V1E0N3"/>
<proteinExistence type="predicted"/>
<gene>
    <name evidence="2" type="ORF">DM02DRAFT_201748</name>
</gene>
<sequence length="293" mass="33171">MQTHEDQPKSQPWWMEFDMDTPNMSTNEPRVEPRTSSSQPWWMEFDMDTPNMSINQPWWMEYKMNAPNMSINQPWWMEYKRTTPNTPINQPYAQHEPSLFQAGRMTYHADTAIPTLGGPPTIQPHARLDVELPQFQRSPHIMHPETQISSAPLEEAHQIVPTSISFEQPHGEVSKLTSSANFTRTPKFSKASGTTQGAPAPVTYASVASSKANRQSSVLPAPFKEPRSKKWKAPRPTYLPENFSMAKNSPVESSAPPEKTGKRRNRPNRPKPTMNPNGSCSRSRFCCQPPGVA</sequence>
<dbReference type="EMBL" id="KZ805324">
    <property type="protein sequence ID" value="PVI04113.1"/>
    <property type="molecule type" value="Genomic_DNA"/>
</dbReference>
<evidence type="ECO:0000256" key="1">
    <source>
        <dbReference type="SAM" id="MobiDB-lite"/>
    </source>
</evidence>
<dbReference type="Proteomes" id="UP000244855">
    <property type="component" value="Unassembled WGS sequence"/>
</dbReference>